<keyword evidence="3" id="KW-1185">Reference proteome</keyword>
<keyword evidence="1" id="KW-0812">Transmembrane</keyword>
<dbReference type="GO" id="GO:0000329">
    <property type="term" value="C:fungal-type vacuole membrane"/>
    <property type="evidence" value="ECO:0007669"/>
    <property type="project" value="InterPro"/>
</dbReference>
<keyword evidence="1" id="KW-0472">Membrane</keyword>
<dbReference type="RefSeq" id="XP_058327080.1">
    <property type="nucleotide sequence ID" value="XM_058478750.1"/>
</dbReference>
<dbReference type="InterPro" id="IPR022185">
    <property type="entry name" value="DUF3712"/>
</dbReference>
<dbReference type="GeneID" id="83206053"/>
<reference evidence="2" key="2">
    <citation type="journal article" date="2023" name="IMA Fungus">
        <title>Comparative genomic study of the Penicillium genus elucidates a diverse pangenome and 15 lateral gene transfer events.</title>
        <authorList>
            <person name="Petersen C."/>
            <person name="Sorensen T."/>
            <person name="Nielsen M.R."/>
            <person name="Sondergaard T.E."/>
            <person name="Sorensen J.L."/>
            <person name="Fitzpatrick D.A."/>
            <person name="Frisvad J.C."/>
            <person name="Nielsen K.L."/>
        </authorList>
    </citation>
    <scope>NUCLEOTIDE SEQUENCE</scope>
    <source>
        <strain evidence="2">IBT 19713</strain>
    </source>
</reference>
<feature type="transmembrane region" description="Helical" evidence="1">
    <location>
        <begin position="67"/>
        <end position="91"/>
    </location>
</feature>
<dbReference type="Pfam" id="PF12505">
    <property type="entry name" value="DUF3712"/>
    <property type="match status" value="1"/>
</dbReference>
<gene>
    <name evidence="2" type="ORF">N7468_009454</name>
</gene>
<dbReference type="EMBL" id="JAPQKS010000007">
    <property type="protein sequence ID" value="KAJ5220250.1"/>
    <property type="molecule type" value="Genomic_DNA"/>
</dbReference>
<proteinExistence type="predicted"/>
<dbReference type="PANTHER" id="PTHR35895">
    <property type="entry name" value="CHROMOSOME 16, WHOLE GENOME SHOTGUN SEQUENCE"/>
    <property type="match status" value="1"/>
</dbReference>
<sequence>MGKQNVDRPAYLSSDDARYSVGIHRGPMAPKGLDESSKLELVESAGGRSLATTRTRRQKFAAHWRRFWFCYLLGNVIFLAIFLPVFFLVAIPAISQLVVNKSDLVLVNASVMQPRPDSIVLTLQSALDLHLALSVRIEPLSLNLFERDTGPEYPWGKGNIPGITIRGNTTLGVKTQHTPLLNQTVWTDYVHDVVFKKESTLAVRGSTNSYLGVLKSHVTMDKDITSPTLNSFEGFSLSDTYLKLPPLEDGTNLLGNATLPNPSVLTLEIGQIVLEVKSGDLVIGNATLEDVILRPGNNTFPVKGILDIPTILQNIGQVLADQGPSIKQGSLSLVSTTRTVKWNGTVVPYYTDVMSQLPLTAKVGLVSTVKKTVQELFSGGKNITDVIHELTSYSKGNGTALLDDLKQGIQAIEGKNSSSGALHEMVKRNLYLRDEFQESHPDQTDELFNSLTSWIAKH</sequence>
<evidence type="ECO:0000256" key="1">
    <source>
        <dbReference type="SAM" id="Phobius"/>
    </source>
</evidence>
<organism evidence="2 3">
    <name type="scientific">Penicillium chermesinum</name>
    <dbReference type="NCBI Taxonomy" id="63820"/>
    <lineage>
        <taxon>Eukaryota</taxon>
        <taxon>Fungi</taxon>
        <taxon>Dikarya</taxon>
        <taxon>Ascomycota</taxon>
        <taxon>Pezizomycotina</taxon>
        <taxon>Eurotiomycetes</taxon>
        <taxon>Eurotiomycetidae</taxon>
        <taxon>Eurotiales</taxon>
        <taxon>Aspergillaceae</taxon>
        <taxon>Penicillium</taxon>
    </lineage>
</organism>
<comment type="caution">
    <text evidence="2">The sequence shown here is derived from an EMBL/GenBank/DDBJ whole genome shotgun (WGS) entry which is preliminary data.</text>
</comment>
<keyword evidence="1" id="KW-1133">Transmembrane helix</keyword>
<dbReference type="Proteomes" id="UP001150941">
    <property type="component" value="Unassembled WGS sequence"/>
</dbReference>
<dbReference type="AlphaFoldDB" id="A0A9W9TG58"/>
<evidence type="ECO:0000313" key="3">
    <source>
        <dbReference type="Proteomes" id="UP001150941"/>
    </source>
</evidence>
<reference evidence="2" key="1">
    <citation type="submission" date="2022-11" db="EMBL/GenBank/DDBJ databases">
        <authorList>
            <person name="Petersen C."/>
        </authorList>
    </citation>
    <scope>NUCLEOTIDE SEQUENCE</scope>
    <source>
        <strain evidence="2">IBT 19713</strain>
    </source>
</reference>
<dbReference type="InterPro" id="IPR046368">
    <property type="entry name" value="Tag1"/>
</dbReference>
<name>A0A9W9TG58_9EURO</name>
<dbReference type="PANTHER" id="PTHR35895:SF2">
    <property type="match status" value="1"/>
</dbReference>
<protein>
    <submittedName>
        <fullName evidence="2">Uncharacterized protein</fullName>
    </submittedName>
</protein>
<dbReference type="OrthoDB" id="10039566at2759"/>
<accession>A0A9W9TG58</accession>
<evidence type="ECO:0000313" key="2">
    <source>
        <dbReference type="EMBL" id="KAJ5220250.1"/>
    </source>
</evidence>